<reference evidence="2" key="1">
    <citation type="submission" date="2022-06" db="EMBL/GenBank/DDBJ databases">
        <title>Aeoliella straminimaris, a novel planctomycete from sediments.</title>
        <authorList>
            <person name="Vitorino I.R."/>
            <person name="Lage O.M."/>
        </authorList>
    </citation>
    <scope>NUCLEOTIDE SEQUENCE</scope>
    <source>
        <strain evidence="2">ICT_H6.2</strain>
    </source>
</reference>
<feature type="region of interest" description="Disordered" evidence="1">
    <location>
        <begin position="1"/>
        <end position="28"/>
    </location>
</feature>
<dbReference type="AlphaFoldDB" id="A0A9X2F703"/>
<evidence type="ECO:0000313" key="2">
    <source>
        <dbReference type="EMBL" id="MCO6043445.1"/>
    </source>
</evidence>
<sequence length="58" mass="6229">MGWPLLHGSEGQGATDAWTGTDRADGASTTVRQMKDIEVMYSRGHGKVLKQGAKVMPL</sequence>
<proteinExistence type="predicted"/>
<organism evidence="2 3">
    <name type="scientific">Aeoliella straminimaris</name>
    <dbReference type="NCBI Taxonomy" id="2954799"/>
    <lineage>
        <taxon>Bacteria</taxon>
        <taxon>Pseudomonadati</taxon>
        <taxon>Planctomycetota</taxon>
        <taxon>Planctomycetia</taxon>
        <taxon>Pirellulales</taxon>
        <taxon>Lacipirellulaceae</taxon>
        <taxon>Aeoliella</taxon>
    </lineage>
</organism>
<keyword evidence="3" id="KW-1185">Reference proteome</keyword>
<evidence type="ECO:0000256" key="1">
    <source>
        <dbReference type="SAM" id="MobiDB-lite"/>
    </source>
</evidence>
<dbReference type="RefSeq" id="WP_252851552.1">
    <property type="nucleotide sequence ID" value="NZ_JAMXLR010000024.1"/>
</dbReference>
<protein>
    <submittedName>
        <fullName evidence="2">Uncharacterized protein</fullName>
    </submittedName>
</protein>
<accession>A0A9X2F703</accession>
<dbReference type="Proteomes" id="UP001155241">
    <property type="component" value="Unassembled WGS sequence"/>
</dbReference>
<comment type="caution">
    <text evidence="2">The sequence shown here is derived from an EMBL/GenBank/DDBJ whole genome shotgun (WGS) entry which is preliminary data.</text>
</comment>
<dbReference type="EMBL" id="JAMXLR010000024">
    <property type="protein sequence ID" value="MCO6043445.1"/>
    <property type="molecule type" value="Genomic_DNA"/>
</dbReference>
<gene>
    <name evidence="2" type="ORF">NG895_05955</name>
</gene>
<name>A0A9X2F703_9BACT</name>
<evidence type="ECO:0000313" key="3">
    <source>
        <dbReference type="Proteomes" id="UP001155241"/>
    </source>
</evidence>